<accession>A0A4Z0PPL7</accession>
<organism evidence="2 3">
    <name type="scientific">Hymenobacter elongatus</name>
    <dbReference type="NCBI Taxonomy" id="877208"/>
    <lineage>
        <taxon>Bacteria</taxon>
        <taxon>Pseudomonadati</taxon>
        <taxon>Bacteroidota</taxon>
        <taxon>Cytophagia</taxon>
        <taxon>Cytophagales</taxon>
        <taxon>Hymenobacteraceae</taxon>
        <taxon>Hymenobacter</taxon>
    </lineage>
</organism>
<proteinExistence type="predicted"/>
<evidence type="ECO:0008006" key="4">
    <source>
        <dbReference type="Google" id="ProtNLM"/>
    </source>
</evidence>
<gene>
    <name evidence="2" type="ORF">E5J99_04735</name>
</gene>
<dbReference type="EMBL" id="SRLD01000006">
    <property type="protein sequence ID" value="TGE18614.1"/>
    <property type="molecule type" value="Genomic_DNA"/>
</dbReference>
<feature type="signal peptide" evidence="1">
    <location>
        <begin position="1"/>
        <end position="27"/>
    </location>
</feature>
<keyword evidence="1" id="KW-0732">Signal</keyword>
<feature type="chain" id="PRO_5021360038" description="TonB-dependent receptor plug domain-containing protein" evidence="1">
    <location>
        <begin position="28"/>
        <end position="172"/>
    </location>
</feature>
<reference evidence="2 3" key="1">
    <citation type="submission" date="2019-04" db="EMBL/GenBank/DDBJ databases">
        <authorList>
            <person name="Feng G."/>
            <person name="Zhang J."/>
            <person name="Zhu H."/>
        </authorList>
    </citation>
    <scope>NUCLEOTIDE SEQUENCE [LARGE SCALE GENOMIC DNA]</scope>
    <source>
        <strain evidence="2 3">JCM 17223</strain>
    </source>
</reference>
<protein>
    <recommendedName>
        <fullName evidence="4">TonB-dependent receptor plug domain-containing protein</fullName>
    </recommendedName>
</protein>
<dbReference type="RefSeq" id="WP_135496573.1">
    <property type="nucleotide sequence ID" value="NZ_SRLD01000006.1"/>
</dbReference>
<comment type="caution">
    <text evidence="2">The sequence shown here is derived from an EMBL/GenBank/DDBJ whole genome shotgun (WGS) entry which is preliminary data.</text>
</comment>
<dbReference type="AlphaFoldDB" id="A0A4Z0PPL7"/>
<dbReference type="OrthoDB" id="881740at2"/>
<evidence type="ECO:0000256" key="1">
    <source>
        <dbReference type="SAM" id="SignalP"/>
    </source>
</evidence>
<evidence type="ECO:0000313" key="2">
    <source>
        <dbReference type="EMBL" id="TGE18614.1"/>
    </source>
</evidence>
<name>A0A4Z0PPL7_9BACT</name>
<sequence>MQIYFLRLLFIATLCASSIISYGQATATSQALKQIPEPLFIINSVIIANGRIATIDPKDYKDLVIYREQTAPDLLKNLAAGIIAITYDGQIESKSFAEIGRQHGVRGPLSVVLNGRKLSAEQVATLRIAPEAIGQVQVTRASNDSSETIVAIQLTVLKSNSKKHPAGTIMIR</sequence>
<dbReference type="Proteomes" id="UP000297739">
    <property type="component" value="Unassembled WGS sequence"/>
</dbReference>
<keyword evidence="3" id="KW-1185">Reference proteome</keyword>
<evidence type="ECO:0000313" key="3">
    <source>
        <dbReference type="Proteomes" id="UP000297739"/>
    </source>
</evidence>